<dbReference type="GO" id="GO:0080019">
    <property type="term" value="F:alcohol-forming very long-chain fatty acyl-CoA reductase activity"/>
    <property type="evidence" value="ECO:0007669"/>
    <property type="project" value="InterPro"/>
</dbReference>
<evidence type="ECO:0000256" key="2">
    <source>
        <dbReference type="ARBA" id="ARBA00005928"/>
    </source>
</evidence>
<evidence type="ECO:0000256" key="7">
    <source>
        <dbReference type="ARBA" id="ARBA00023098"/>
    </source>
</evidence>
<evidence type="ECO:0000256" key="3">
    <source>
        <dbReference type="ARBA" id="ARBA00022516"/>
    </source>
</evidence>
<keyword evidence="3 10" id="KW-0444">Lipid biosynthesis</keyword>
<dbReference type="CDD" id="cd09071">
    <property type="entry name" value="FAR_C"/>
    <property type="match status" value="1"/>
</dbReference>
<gene>
    <name evidence="14" type="primary">LOC115891161</name>
</gene>
<keyword evidence="8 10" id="KW-0472">Membrane</keyword>
<dbReference type="CDD" id="cd05236">
    <property type="entry name" value="FAR-N_SDR_e"/>
    <property type="match status" value="1"/>
</dbReference>
<keyword evidence="13" id="KW-1185">Reference proteome</keyword>
<comment type="catalytic activity">
    <reaction evidence="9 10">
        <text>a long-chain fatty acyl-CoA + 2 NADPH + 2 H(+) = a long-chain primary fatty alcohol + 2 NADP(+) + CoA</text>
        <dbReference type="Rhea" id="RHEA:52716"/>
        <dbReference type="ChEBI" id="CHEBI:15378"/>
        <dbReference type="ChEBI" id="CHEBI:57287"/>
        <dbReference type="ChEBI" id="CHEBI:57783"/>
        <dbReference type="ChEBI" id="CHEBI:58349"/>
        <dbReference type="ChEBI" id="CHEBI:77396"/>
        <dbReference type="ChEBI" id="CHEBI:83139"/>
        <dbReference type="EC" id="1.2.1.84"/>
    </reaction>
</comment>
<dbReference type="Proteomes" id="UP000504635">
    <property type="component" value="Unplaced"/>
</dbReference>
<feature type="transmembrane region" description="Helical" evidence="10">
    <location>
        <begin position="465"/>
        <end position="486"/>
    </location>
</feature>
<dbReference type="Pfam" id="PF07993">
    <property type="entry name" value="NAD_binding_4"/>
    <property type="match status" value="1"/>
</dbReference>
<name>A0A6J2YXV6_SITOR</name>
<dbReference type="PANTHER" id="PTHR11011">
    <property type="entry name" value="MALE STERILITY PROTEIN 2-RELATED"/>
    <property type="match status" value="1"/>
</dbReference>
<evidence type="ECO:0000256" key="1">
    <source>
        <dbReference type="ARBA" id="ARBA00004141"/>
    </source>
</evidence>
<feature type="domain" description="Thioester reductase (TE)" evidence="12">
    <location>
        <begin position="19"/>
        <end position="286"/>
    </location>
</feature>
<sequence>MSKETDRIGEVFRNKTVFISGGTGFLGKLLIEKLLRVTKVKKLYLLVRQKKGKSSFERLNDIFNHVIFSKLKSENPDSVKKCQIIVGDVIQENLGISEGDRELLQNEVNFIFHSAATTRFDDTLKDAVIMNTRGTKYMLDLAKGCKHLELFIHVSTAYAFPHEKILYEKPYPPPANPNEVLNGLSWISDDALEGFSKKILGNCPNTYTFSKALAEDLVNQEVGKMPVIIIRPAVVIPTLDDPIPGFFNNLTSPMGIFIGAGKGVIRTMYLDSKSFANLVPADSTINGTLISIWDYLTTKKQYVFNLCVPLEDIKLNWEEIVELGKDVIYNRIPFNGILWYPGGSMTKSKAWHYFNFVLFQIIPAFFIDGLLLCLGYPPVLLKVNNRLHKGQEMFEYYTTRAWYFKTDYLVHMRKKLNSTEKKLYKVDAEGLVIKDYLEKCMLYARRHMFKETDDMIPTAKRNMKILFVVDRIIKIAFFALVFSYLYKLIFGTKV</sequence>
<proteinExistence type="inferred from homology"/>
<dbReference type="OrthoDB" id="429813at2759"/>
<dbReference type="InParanoid" id="A0A6J2YXV6"/>
<dbReference type="SUPFAM" id="SSF51735">
    <property type="entry name" value="NAD(P)-binding Rossmann-fold domains"/>
    <property type="match status" value="1"/>
</dbReference>
<feature type="transmembrane region" description="Helical" evidence="10">
    <location>
        <begin position="353"/>
        <end position="376"/>
    </location>
</feature>
<evidence type="ECO:0000313" key="13">
    <source>
        <dbReference type="Proteomes" id="UP000504635"/>
    </source>
</evidence>
<dbReference type="InterPro" id="IPR033640">
    <property type="entry name" value="FAR_C"/>
</dbReference>
<dbReference type="InterPro" id="IPR036291">
    <property type="entry name" value="NAD(P)-bd_dom_sf"/>
</dbReference>
<keyword evidence="10" id="KW-0560">Oxidoreductase</keyword>
<reference evidence="14" key="1">
    <citation type="submission" date="2025-08" db="UniProtKB">
        <authorList>
            <consortium name="RefSeq"/>
        </authorList>
    </citation>
    <scope>IDENTIFICATION</scope>
    <source>
        <tissue evidence="14">Gonads</tissue>
    </source>
</reference>
<evidence type="ECO:0000313" key="14">
    <source>
        <dbReference type="RefSeq" id="XP_030767665.1"/>
    </source>
</evidence>
<evidence type="ECO:0000256" key="9">
    <source>
        <dbReference type="ARBA" id="ARBA00052530"/>
    </source>
</evidence>
<keyword evidence="4 10" id="KW-0812">Transmembrane</keyword>
<dbReference type="FunFam" id="3.40.50.720:FF:000143">
    <property type="entry name" value="Fatty acyl-CoA reductase"/>
    <property type="match status" value="1"/>
</dbReference>
<comment type="function">
    <text evidence="10">Catalyzes the reduction of fatty acyl-CoA to fatty alcohols.</text>
</comment>
<protein>
    <recommendedName>
        <fullName evidence="10">Fatty acyl-CoA reductase</fullName>
        <ecNumber evidence="10">1.2.1.84</ecNumber>
    </recommendedName>
</protein>
<comment type="subcellular location">
    <subcellularLocation>
        <location evidence="1">Membrane</location>
        <topology evidence="1">Multi-pass membrane protein</topology>
    </subcellularLocation>
</comment>
<evidence type="ECO:0000259" key="11">
    <source>
        <dbReference type="Pfam" id="PF03015"/>
    </source>
</evidence>
<feature type="domain" description="Fatty acyl-CoA reductase C-terminal" evidence="11">
    <location>
        <begin position="359"/>
        <end position="451"/>
    </location>
</feature>
<dbReference type="InterPro" id="IPR026055">
    <property type="entry name" value="FAR"/>
</dbReference>
<dbReference type="AlphaFoldDB" id="A0A6J2YXV6"/>
<evidence type="ECO:0000256" key="6">
    <source>
        <dbReference type="ARBA" id="ARBA00022989"/>
    </source>
</evidence>
<keyword evidence="7 10" id="KW-0443">Lipid metabolism</keyword>
<evidence type="ECO:0000256" key="5">
    <source>
        <dbReference type="ARBA" id="ARBA00022857"/>
    </source>
</evidence>
<evidence type="ECO:0000256" key="4">
    <source>
        <dbReference type="ARBA" id="ARBA00022692"/>
    </source>
</evidence>
<keyword evidence="6 10" id="KW-1133">Transmembrane helix</keyword>
<dbReference type="KEGG" id="soy:115891161"/>
<evidence type="ECO:0000256" key="10">
    <source>
        <dbReference type="RuleBase" id="RU363097"/>
    </source>
</evidence>
<dbReference type="GeneID" id="115891161"/>
<dbReference type="GO" id="GO:0035336">
    <property type="term" value="P:long-chain fatty-acyl-CoA metabolic process"/>
    <property type="evidence" value="ECO:0007669"/>
    <property type="project" value="TreeGrafter"/>
</dbReference>
<dbReference type="Pfam" id="PF03015">
    <property type="entry name" value="Sterile"/>
    <property type="match status" value="1"/>
</dbReference>
<organism evidence="13 14">
    <name type="scientific">Sitophilus oryzae</name>
    <name type="common">Rice weevil</name>
    <name type="synonym">Curculio oryzae</name>
    <dbReference type="NCBI Taxonomy" id="7048"/>
    <lineage>
        <taxon>Eukaryota</taxon>
        <taxon>Metazoa</taxon>
        <taxon>Ecdysozoa</taxon>
        <taxon>Arthropoda</taxon>
        <taxon>Hexapoda</taxon>
        <taxon>Insecta</taxon>
        <taxon>Pterygota</taxon>
        <taxon>Neoptera</taxon>
        <taxon>Endopterygota</taxon>
        <taxon>Coleoptera</taxon>
        <taxon>Polyphaga</taxon>
        <taxon>Cucujiformia</taxon>
        <taxon>Curculionidae</taxon>
        <taxon>Dryophthorinae</taxon>
        <taxon>Sitophilus</taxon>
    </lineage>
</organism>
<keyword evidence="5 10" id="KW-0521">NADP</keyword>
<evidence type="ECO:0000256" key="8">
    <source>
        <dbReference type="ARBA" id="ARBA00023136"/>
    </source>
</evidence>
<comment type="similarity">
    <text evidence="2 10">Belongs to the fatty acyl-CoA reductase family.</text>
</comment>
<dbReference type="PANTHER" id="PTHR11011:SF61">
    <property type="entry name" value="FATTY ACYL-COA REDUCTASE"/>
    <property type="match status" value="1"/>
</dbReference>
<dbReference type="InterPro" id="IPR013120">
    <property type="entry name" value="FAR_NAD-bd"/>
</dbReference>
<dbReference type="EC" id="1.2.1.84" evidence="10"/>
<dbReference type="GO" id="GO:0005777">
    <property type="term" value="C:peroxisome"/>
    <property type="evidence" value="ECO:0007669"/>
    <property type="project" value="TreeGrafter"/>
</dbReference>
<accession>A0A6J2YXV6</accession>
<dbReference type="GO" id="GO:0016020">
    <property type="term" value="C:membrane"/>
    <property type="evidence" value="ECO:0007669"/>
    <property type="project" value="UniProtKB-SubCell"/>
</dbReference>
<dbReference type="RefSeq" id="XP_030767665.1">
    <property type="nucleotide sequence ID" value="XM_030911805.1"/>
</dbReference>
<evidence type="ECO:0000259" key="12">
    <source>
        <dbReference type="Pfam" id="PF07993"/>
    </source>
</evidence>
<dbReference type="GO" id="GO:0102965">
    <property type="term" value="F:alcohol-forming long-chain fatty acyl-CoA reductase activity"/>
    <property type="evidence" value="ECO:0007669"/>
    <property type="project" value="UniProtKB-EC"/>
</dbReference>
<dbReference type="Gene3D" id="3.40.50.720">
    <property type="entry name" value="NAD(P)-binding Rossmann-like Domain"/>
    <property type="match status" value="1"/>
</dbReference>